<evidence type="ECO:0000256" key="6">
    <source>
        <dbReference type="PROSITE-ProRule" id="PRU00108"/>
    </source>
</evidence>
<keyword evidence="5 6" id="KW-0539">Nucleus</keyword>
<dbReference type="PRINTS" id="PR00025">
    <property type="entry name" value="ANTENNAPEDIA"/>
</dbReference>
<dbReference type="PROSITE" id="PS00032">
    <property type="entry name" value="ANTENNAPEDIA"/>
    <property type="match status" value="1"/>
</dbReference>
<dbReference type="SUPFAM" id="SSF46689">
    <property type="entry name" value="Homeodomain-like"/>
    <property type="match status" value="1"/>
</dbReference>
<dbReference type="Pfam" id="PF00046">
    <property type="entry name" value="Homeodomain"/>
    <property type="match status" value="1"/>
</dbReference>
<feature type="domain" description="Homeobox" evidence="10">
    <location>
        <begin position="240"/>
        <end position="300"/>
    </location>
</feature>
<dbReference type="SMART" id="SM00389">
    <property type="entry name" value="HOX"/>
    <property type="match status" value="1"/>
</dbReference>
<gene>
    <name evidence="11" type="ORF">BJG266_LOCUS26147</name>
    <name evidence="12" type="ORF">QVE165_LOCUS35678</name>
</gene>
<reference evidence="11" key="1">
    <citation type="submission" date="2021-02" db="EMBL/GenBank/DDBJ databases">
        <authorList>
            <person name="Nowell W R."/>
        </authorList>
    </citation>
    <scope>NUCLEOTIDE SEQUENCE</scope>
</reference>
<evidence type="ECO:0000313" key="14">
    <source>
        <dbReference type="Proteomes" id="UP000663877"/>
    </source>
</evidence>
<dbReference type="GO" id="GO:0000978">
    <property type="term" value="F:RNA polymerase II cis-regulatory region sequence-specific DNA binding"/>
    <property type="evidence" value="ECO:0007669"/>
    <property type="project" value="TreeGrafter"/>
</dbReference>
<evidence type="ECO:0000256" key="8">
    <source>
        <dbReference type="RuleBase" id="RU004442"/>
    </source>
</evidence>
<dbReference type="EMBL" id="CAJNOI010000213">
    <property type="protein sequence ID" value="CAF1187694.1"/>
    <property type="molecule type" value="Genomic_DNA"/>
</dbReference>
<keyword evidence="13" id="KW-1185">Reference proteome</keyword>
<dbReference type="InterPro" id="IPR017970">
    <property type="entry name" value="Homeobox_CS"/>
</dbReference>
<dbReference type="PRINTS" id="PR00024">
    <property type="entry name" value="HOMEOBOX"/>
</dbReference>
<dbReference type="InterPro" id="IPR050609">
    <property type="entry name" value="Antp_homeobox_Deformed_sf"/>
</dbReference>
<dbReference type="GO" id="GO:0045944">
    <property type="term" value="P:positive regulation of transcription by RNA polymerase II"/>
    <property type="evidence" value="ECO:0007669"/>
    <property type="project" value="TreeGrafter"/>
</dbReference>
<dbReference type="GO" id="GO:0009952">
    <property type="term" value="P:anterior/posterior pattern specification"/>
    <property type="evidence" value="ECO:0007669"/>
    <property type="project" value="TreeGrafter"/>
</dbReference>
<dbReference type="GO" id="GO:0000981">
    <property type="term" value="F:DNA-binding transcription factor activity, RNA polymerase II-specific"/>
    <property type="evidence" value="ECO:0007669"/>
    <property type="project" value="InterPro"/>
</dbReference>
<feature type="region of interest" description="Disordered" evidence="9">
    <location>
        <begin position="1"/>
        <end position="39"/>
    </location>
</feature>
<dbReference type="Proteomes" id="UP000663832">
    <property type="component" value="Unassembled WGS sequence"/>
</dbReference>
<dbReference type="PROSITE" id="PS00027">
    <property type="entry name" value="HOMEOBOX_1"/>
    <property type="match status" value="1"/>
</dbReference>
<evidence type="ECO:0000256" key="3">
    <source>
        <dbReference type="ARBA" id="ARBA00023125"/>
    </source>
</evidence>
<accession>A0A814VDW2</accession>
<comment type="caution">
    <text evidence="11">The sequence shown here is derived from an EMBL/GenBank/DDBJ whole genome shotgun (WGS) entry which is preliminary data.</text>
</comment>
<keyword evidence="3 6" id="KW-0238">DNA-binding</keyword>
<evidence type="ECO:0000256" key="5">
    <source>
        <dbReference type="ARBA" id="ARBA00023242"/>
    </source>
</evidence>
<evidence type="ECO:0000256" key="1">
    <source>
        <dbReference type="ARBA" id="ARBA00004123"/>
    </source>
</evidence>
<comment type="similarity">
    <text evidence="8">Belongs to the Antp homeobox family.</text>
</comment>
<feature type="DNA-binding region" description="Homeobox" evidence="6">
    <location>
        <begin position="242"/>
        <end position="301"/>
    </location>
</feature>
<feature type="compositionally biased region" description="Pro residues" evidence="9">
    <location>
        <begin position="172"/>
        <end position="183"/>
    </location>
</feature>
<organism evidence="11 14">
    <name type="scientific">Adineta steineri</name>
    <dbReference type="NCBI Taxonomy" id="433720"/>
    <lineage>
        <taxon>Eukaryota</taxon>
        <taxon>Metazoa</taxon>
        <taxon>Spiralia</taxon>
        <taxon>Gnathifera</taxon>
        <taxon>Rotifera</taxon>
        <taxon>Eurotatoria</taxon>
        <taxon>Bdelloidea</taxon>
        <taxon>Adinetida</taxon>
        <taxon>Adinetidae</taxon>
        <taxon>Adineta</taxon>
    </lineage>
</organism>
<dbReference type="GO" id="GO:0005654">
    <property type="term" value="C:nucleoplasm"/>
    <property type="evidence" value="ECO:0007669"/>
    <property type="project" value="TreeGrafter"/>
</dbReference>
<evidence type="ECO:0000256" key="9">
    <source>
        <dbReference type="SAM" id="MobiDB-lite"/>
    </source>
</evidence>
<evidence type="ECO:0000313" key="12">
    <source>
        <dbReference type="EMBL" id="CAF1381362.1"/>
    </source>
</evidence>
<keyword evidence="2" id="KW-0217">Developmental protein</keyword>
<feature type="compositionally biased region" description="Basic residues" evidence="9">
    <location>
        <begin position="14"/>
        <end position="27"/>
    </location>
</feature>
<dbReference type="InterPro" id="IPR009057">
    <property type="entry name" value="Homeodomain-like_sf"/>
</dbReference>
<name>A0A814VDW2_9BILA</name>
<comment type="subcellular location">
    <subcellularLocation>
        <location evidence="1 6 7">Nucleus</location>
    </subcellularLocation>
</comment>
<feature type="region of interest" description="Disordered" evidence="9">
    <location>
        <begin position="300"/>
        <end position="329"/>
    </location>
</feature>
<evidence type="ECO:0000313" key="11">
    <source>
        <dbReference type="EMBL" id="CAF1187694.1"/>
    </source>
</evidence>
<dbReference type="AlphaFoldDB" id="A0A814VDW2"/>
<evidence type="ECO:0000256" key="7">
    <source>
        <dbReference type="RuleBase" id="RU000682"/>
    </source>
</evidence>
<dbReference type="InterPro" id="IPR001356">
    <property type="entry name" value="HD"/>
</dbReference>
<sequence>MSSLSPYPALHTMNNHHHHHHHNHHNHNYGSDGTNTNYSSIHQLSENSVNVPTESSSTSSSCLIQSPIVDYYGQHSYHPATHRALPLYPHQTHHLYQDNPNNLYRYNALPTSSSSSSNITQNSCIYPCHNGTNGSYNQEGNISTSSNGLSQSDMINSLHPMGIDLYGLSMSPPAPPPPPPSSSPPSSTDHCSTNRNSSDLIPLSTSIDSISSSSKQNSPVIYPWMRKVHINNPVINYTSGETKRARTAYTRHQVLELEKEFHFSKYLTRRRRIEIAHSLVLTERQIKIWFQNRRMKWKKDHKLPNTKSKLPDQLPAASTSSDSSSPHLIKKEQQEIISTFIKEESFSGESTN</sequence>
<protein>
    <recommendedName>
        <fullName evidence="10">Homeobox domain-containing protein</fullName>
    </recommendedName>
</protein>
<feature type="compositionally biased region" description="Low complexity" evidence="9">
    <location>
        <begin position="197"/>
        <end position="214"/>
    </location>
</feature>
<dbReference type="CDD" id="cd00086">
    <property type="entry name" value="homeodomain"/>
    <property type="match status" value="1"/>
</dbReference>
<dbReference type="PANTHER" id="PTHR45771:SF6">
    <property type="entry name" value="HOMEOTIC PROTEIN SEX COMBS REDUCED"/>
    <property type="match status" value="1"/>
</dbReference>
<dbReference type="EMBL" id="CAJNOM010000349">
    <property type="protein sequence ID" value="CAF1381362.1"/>
    <property type="molecule type" value="Genomic_DNA"/>
</dbReference>
<dbReference type="PANTHER" id="PTHR45771">
    <property type="entry name" value="HOMEOTIC PROTEIN DEFORMED"/>
    <property type="match status" value="1"/>
</dbReference>
<dbReference type="FunFam" id="1.10.10.60:FF:000055">
    <property type="entry name" value="Homeobox protein Hox-A5"/>
    <property type="match status" value="1"/>
</dbReference>
<evidence type="ECO:0000259" key="10">
    <source>
        <dbReference type="PROSITE" id="PS50071"/>
    </source>
</evidence>
<keyword evidence="4 6" id="KW-0371">Homeobox</keyword>
<dbReference type="Gene3D" id="1.10.10.60">
    <property type="entry name" value="Homeodomain-like"/>
    <property type="match status" value="1"/>
</dbReference>
<dbReference type="InterPro" id="IPR017995">
    <property type="entry name" value="Homeobox_antennapedia"/>
</dbReference>
<evidence type="ECO:0000256" key="2">
    <source>
        <dbReference type="ARBA" id="ARBA00022473"/>
    </source>
</evidence>
<dbReference type="PROSITE" id="PS50071">
    <property type="entry name" value="HOMEOBOX_2"/>
    <property type="match status" value="1"/>
</dbReference>
<dbReference type="OrthoDB" id="6159439at2759"/>
<dbReference type="InterPro" id="IPR020479">
    <property type="entry name" value="HD_metazoa"/>
</dbReference>
<feature type="region of interest" description="Disordered" evidence="9">
    <location>
        <begin position="166"/>
        <end position="216"/>
    </location>
</feature>
<evidence type="ECO:0000313" key="13">
    <source>
        <dbReference type="Proteomes" id="UP000663832"/>
    </source>
</evidence>
<feature type="compositionally biased region" description="Polar residues" evidence="9">
    <location>
        <begin position="29"/>
        <end position="39"/>
    </location>
</feature>
<proteinExistence type="inferred from homology"/>
<dbReference type="InterPro" id="IPR001827">
    <property type="entry name" value="Homeobox_Antennapedia_CS"/>
</dbReference>
<evidence type="ECO:0000256" key="4">
    <source>
        <dbReference type="ARBA" id="ARBA00023155"/>
    </source>
</evidence>
<dbReference type="Proteomes" id="UP000663877">
    <property type="component" value="Unassembled WGS sequence"/>
</dbReference>